<evidence type="ECO:0000259" key="2">
    <source>
        <dbReference type="Pfam" id="PF13439"/>
    </source>
</evidence>
<dbReference type="InterPro" id="IPR001296">
    <property type="entry name" value="Glyco_trans_1"/>
</dbReference>
<dbReference type="CDD" id="cd03801">
    <property type="entry name" value="GT4_PimA-like"/>
    <property type="match status" value="1"/>
</dbReference>
<evidence type="ECO:0000259" key="1">
    <source>
        <dbReference type="Pfam" id="PF00534"/>
    </source>
</evidence>
<evidence type="ECO:0000313" key="3">
    <source>
        <dbReference type="EMBL" id="MFD2597827.1"/>
    </source>
</evidence>
<comment type="caution">
    <text evidence="3">The sequence shown here is derived from an EMBL/GenBank/DDBJ whole genome shotgun (WGS) entry which is preliminary data.</text>
</comment>
<accession>A0ABW5NI12</accession>
<keyword evidence="3" id="KW-0328">Glycosyltransferase</keyword>
<sequence>MRILIVHNYYQDAGGEDVVFQQESTALSEIRGYDVQTLTFRNKKGWRGAWQFLWSPWNIFAANKLKKHIRTFRPDIIHIHNTQYACGPILIRIAKNAGIPVVMSLHNFRLLCPSATLFHRGQLFTKSIKASFPWYAIRQKVLDNSLFKTAWTAISYWLHRKLGTWQYVSRYLVLADFSKHLIESSSLEINPDKILVKPNFVKIQAFDEPVTERSDDFLYVGRLSAEKGILELMQALANTSHTLKIAGAGPLQQDVDRLVSQNTNFAYLGSLTKEEVYQEMRGCKALIVPSLCYEGGAPLTVIEAMMVRTPIVASKLGAIADVIIDNETGYTFDPTQASSIVAALDQMENDSSTHRSAIAKKAKTFALEHYSEQHIMTILQHVYDQVSSTNA</sequence>
<keyword evidence="4" id="KW-1185">Reference proteome</keyword>
<dbReference type="Pfam" id="PF13439">
    <property type="entry name" value="Glyco_transf_4"/>
    <property type="match status" value="1"/>
</dbReference>
<dbReference type="Pfam" id="PF00534">
    <property type="entry name" value="Glycos_transf_1"/>
    <property type="match status" value="1"/>
</dbReference>
<keyword evidence="3" id="KW-0808">Transferase</keyword>
<evidence type="ECO:0000313" key="4">
    <source>
        <dbReference type="Proteomes" id="UP001597393"/>
    </source>
</evidence>
<dbReference type="Proteomes" id="UP001597393">
    <property type="component" value="Unassembled WGS sequence"/>
</dbReference>
<dbReference type="SUPFAM" id="SSF53756">
    <property type="entry name" value="UDP-Glycosyltransferase/glycogen phosphorylase"/>
    <property type="match status" value="1"/>
</dbReference>
<proteinExistence type="predicted"/>
<reference evidence="4" key="1">
    <citation type="journal article" date="2019" name="Int. J. Syst. Evol. Microbiol.">
        <title>The Global Catalogue of Microorganisms (GCM) 10K type strain sequencing project: providing services to taxonomists for standard genome sequencing and annotation.</title>
        <authorList>
            <consortium name="The Broad Institute Genomics Platform"/>
            <consortium name="The Broad Institute Genome Sequencing Center for Infectious Disease"/>
            <person name="Wu L."/>
            <person name="Ma J."/>
        </authorList>
    </citation>
    <scope>NUCLEOTIDE SEQUENCE [LARGE SCALE GENOMIC DNA]</scope>
    <source>
        <strain evidence="4">KCTC 42248</strain>
    </source>
</reference>
<dbReference type="InterPro" id="IPR028098">
    <property type="entry name" value="Glyco_trans_4-like_N"/>
</dbReference>
<feature type="domain" description="Glycosyltransferase subfamily 4-like N-terminal" evidence="2">
    <location>
        <begin position="17"/>
        <end position="119"/>
    </location>
</feature>
<dbReference type="EMBL" id="JBHUMA010000004">
    <property type="protein sequence ID" value="MFD2597827.1"/>
    <property type="molecule type" value="Genomic_DNA"/>
</dbReference>
<dbReference type="Gene3D" id="3.40.50.2000">
    <property type="entry name" value="Glycogen Phosphorylase B"/>
    <property type="match status" value="2"/>
</dbReference>
<name>A0ABW5NI12_9SPHI</name>
<dbReference type="EC" id="2.4.-.-" evidence="3"/>
<gene>
    <name evidence="3" type="ORF">ACFSQ3_02600</name>
</gene>
<protein>
    <submittedName>
        <fullName evidence="3">Glycosyltransferase family 4 protein</fullName>
        <ecNumber evidence="3">2.4.-.-</ecNumber>
    </submittedName>
</protein>
<dbReference type="PANTHER" id="PTHR45947:SF13">
    <property type="entry name" value="TRANSFERASE"/>
    <property type="match status" value="1"/>
</dbReference>
<dbReference type="PANTHER" id="PTHR45947">
    <property type="entry name" value="SULFOQUINOVOSYL TRANSFERASE SQD2"/>
    <property type="match status" value="1"/>
</dbReference>
<dbReference type="RefSeq" id="WP_380867232.1">
    <property type="nucleotide sequence ID" value="NZ_JBHUMA010000004.1"/>
</dbReference>
<feature type="domain" description="Glycosyl transferase family 1" evidence="1">
    <location>
        <begin position="207"/>
        <end position="363"/>
    </location>
</feature>
<organism evidence="3 4">
    <name type="scientific">Sphingobacterium corticis</name>
    <dbReference type="NCBI Taxonomy" id="1812823"/>
    <lineage>
        <taxon>Bacteria</taxon>
        <taxon>Pseudomonadati</taxon>
        <taxon>Bacteroidota</taxon>
        <taxon>Sphingobacteriia</taxon>
        <taxon>Sphingobacteriales</taxon>
        <taxon>Sphingobacteriaceae</taxon>
        <taxon>Sphingobacterium</taxon>
    </lineage>
</organism>
<dbReference type="GO" id="GO:0016757">
    <property type="term" value="F:glycosyltransferase activity"/>
    <property type="evidence" value="ECO:0007669"/>
    <property type="project" value="UniProtKB-KW"/>
</dbReference>
<dbReference type="InterPro" id="IPR050194">
    <property type="entry name" value="Glycosyltransferase_grp1"/>
</dbReference>